<organism evidence="1 2">
    <name type="scientific">Azospirillum oleiclasticum</name>
    <dbReference type="NCBI Taxonomy" id="2735135"/>
    <lineage>
        <taxon>Bacteria</taxon>
        <taxon>Pseudomonadati</taxon>
        <taxon>Pseudomonadota</taxon>
        <taxon>Alphaproteobacteria</taxon>
        <taxon>Rhodospirillales</taxon>
        <taxon>Azospirillaceae</taxon>
        <taxon>Azospirillum</taxon>
    </lineage>
</organism>
<accession>A0ABX2TD68</accession>
<protein>
    <submittedName>
        <fullName evidence="1">Uncharacterized protein</fullName>
    </submittedName>
</protein>
<sequence>MTWPTEGVPLEDVLEPLLKAADEEDEGSLDGAINDVAEALAALGVLIVDGSGQPIPGVTDERAVLGALATYGRNLAMLGRLDDALEVTELMDRIDHRQNHKGRPRTA</sequence>
<dbReference type="RefSeq" id="WP_180283772.1">
    <property type="nucleotide sequence ID" value="NZ_JABFDB010000014.1"/>
</dbReference>
<dbReference type="EMBL" id="JABFDB010000014">
    <property type="protein sequence ID" value="NYZ22002.1"/>
    <property type="molecule type" value="Genomic_DNA"/>
</dbReference>
<evidence type="ECO:0000313" key="1">
    <source>
        <dbReference type="EMBL" id="NYZ22002.1"/>
    </source>
</evidence>
<keyword evidence="2" id="KW-1185">Reference proteome</keyword>
<proteinExistence type="predicted"/>
<reference evidence="1 2" key="1">
    <citation type="submission" date="2020-05" db="EMBL/GenBank/DDBJ databases">
        <title>Azospirillum oleiclasticum sp. nov, a nitrogen-fixing and heavy crude oil-emulsifying bacterium isolated from the crude oil of Yumen Oilfield.</title>
        <authorList>
            <person name="Wu D."/>
            <person name="Cai M."/>
            <person name="Zhang X."/>
        </authorList>
    </citation>
    <scope>NUCLEOTIDE SEQUENCE [LARGE SCALE GENOMIC DNA]</scope>
    <source>
        <strain evidence="1 2">ROY-1-1-2</strain>
    </source>
</reference>
<gene>
    <name evidence="1" type="ORF">HND93_19990</name>
</gene>
<dbReference type="Proteomes" id="UP000584642">
    <property type="component" value="Unassembled WGS sequence"/>
</dbReference>
<name>A0ABX2TD68_9PROT</name>
<evidence type="ECO:0000313" key="2">
    <source>
        <dbReference type="Proteomes" id="UP000584642"/>
    </source>
</evidence>
<comment type="caution">
    <text evidence="1">The sequence shown here is derived from an EMBL/GenBank/DDBJ whole genome shotgun (WGS) entry which is preliminary data.</text>
</comment>